<dbReference type="SUPFAM" id="SSF56235">
    <property type="entry name" value="N-terminal nucleophile aminohydrolases (Ntn hydrolases)"/>
    <property type="match status" value="1"/>
</dbReference>
<sequence>MCGIFGYILHRIPCTTRDVLNVLLDSLQRMEYRGYDSAGLCVDDVKSKKHIVVRSVGNISKLRERVFSGCADLDFNAQLENHEGIAHTRWATHGPPSEANCHPQASNNMEFVVVHNGIITNFMTIKQMLLEEGYHFSSDTDTEVIVVLAEHIFSMDHSISFADLAGKVMAELDGAYALLIKSVHFPGELIACKEASPLVIGLQNGKSNGTASGIANGSVMNKLFFSSDVASFLPYTQEVIFLEDGDVAHYSKGALTLYNDATPVSRTSQTVDVSPEGLCKGAYPSFMLKEIYEQPESVSRSMRDRIDFNTREVTIKEMSDGVRTTLLSARRLMLVACGTSFHSCVAARPIFEELLPNISITLENAPDLLDREPRIGSDDVCIFVSQSGETADTLMALQYCKKYEAMIVGLTNVPGSSVLRLSDFALLLNAGVEVGVASTKAYTSQVVVLTLLALFLSKENCSGNSSHSHGGSQSPIQKRRLEIIDGLAALPGALSHCLKCTNDVATKLAEELCDAKAILILGRGYDYATALEAALKVKELTYIHTEGIHCGELKHGPLALVDEHSTIVAFCPHDKFLGRSKSAIQQVKARGGRVVAITTEPDAELVSATSRCVEVPAIVDCLQGIVNVVPLQLLAHHLAVRRGLNVDCPRNLAKSVTVQ</sequence>
<protein>
    <recommendedName>
        <fullName evidence="3">glutamine--fructose-6-phosphate transaminase (isomerizing)</fullName>
        <ecNumber evidence="3">2.6.1.16</ecNumber>
    </recommendedName>
</protein>
<comment type="pathway">
    <text evidence="2">Nucleotide-sugar biosynthesis; UDP-N-acetyl-alpha-D-glucosamine biosynthesis; alpha-D-glucosamine 6-phosphate from D-fructose 6-phosphate: step 1/1.</text>
</comment>
<evidence type="ECO:0000256" key="1">
    <source>
        <dbReference type="ARBA" id="ARBA00001031"/>
    </source>
</evidence>
<gene>
    <name evidence="10" type="ORF">TEOVI_000429800</name>
</gene>
<dbReference type="NCBIfam" id="TIGR01135">
    <property type="entry name" value="glmS"/>
    <property type="match status" value="1"/>
</dbReference>
<comment type="catalytic activity">
    <reaction evidence="1">
        <text>D-fructose 6-phosphate + L-glutamine = D-glucosamine 6-phosphate + L-glutamate</text>
        <dbReference type="Rhea" id="RHEA:13237"/>
        <dbReference type="ChEBI" id="CHEBI:29985"/>
        <dbReference type="ChEBI" id="CHEBI:58359"/>
        <dbReference type="ChEBI" id="CHEBI:58725"/>
        <dbReference type="ChEBI" id="CHEBI:61527"/>
        <dbReference type="EC" id="2.6.1.16"/>
    </reaction>
</comment>
<dbReference type="GO" id="GO:0006002">
    <property type="term" value="P:fructose 6-phosphate metabolic process"/>
    <property type="evidence" value="ECO:0007669"/>
    <property type="project" value="TreeGrafter"/>
</dbReference>
<evidence type="ECO:0000313" key="11">
    <source>
        <dbReference type="Proteomes" id="UP000195570"/>
    </source>
</evidence>
<proteinExistence type="predicted"/>
<dbReference type="FunFam" id="3.60.20.10:FF:000052">
    <property type="entry name" value="Glutamine--fructose-6-phosphate aminotransferase [isomerizing] 2"/>
    <property type="match status" value="1"/>
</dbReference>
<keyword evidence="4 10" id="KW-0032">Aminotransferase</keyword>
<keyword evidence="11" id="KW-1185">Reference proteome</keyword>
<dbReference type="InterPro" id="IPR046348">
    <property type="entry name" value="SIS_dom_sf"/>
</dbReference>
<keyword evidence="6" id="KW-0677">Repeat</keyword>
<dbReference type="CDD" id="cd05009">
    <property type="entry name" value="SIS_GlmS_GlmD_2"/>
    <property type="match status" value="1"/>
</dbReference>
<feature type="domain" description="Glutamine amidotransferase type-2" evidence="8">
    <location>
        <begin position="2"/>
        <end position="253"/>
    </location>
</feature>
<dbReference type="Gene3D" id="3.40.50.10490">
    <property type="entry name" value="Glucose-6-phosphate isomerase like protein, domain 1"/>
    <property type="match status" value="2"/>
</dbReference>
<dbReference type="InterPro" id="IPR035466">
    <property type="entry name" value="GlmS/AgaS_SIS"/>
</dbReference>
<dbReference type="InterPro" id="IPR005855">
    <property type="entry name" value="GFAT"/>
</dbReference>
<dbReference type="FunFam" id="3.40.50.10490:FF:000002">
    <property type="entry name" value="Glutamine--fructose-6-phosphate aminotransferase [isomerizing]"/>
    <property type="match status" value="1"/>
</dbReference>
<dbReference type="PROSITE" id="PS51278">
    <property type="entry name" value="GATASE_TYPE_2"/>
    <property type="match status" value="1"/>
</dbReference>
<dbReference type="GO" id="GO:0006047">
    <property type="term" value="P:UDP-N-acetylglucosamine metabolic process"/>
    <property type="evidence" value="ECO:0007669"/>
    <property type="project" value="TreeGrafter"/>
</dbReference>
<dbReference type="GO" id="GO:0004360">
    <property type="term" value="F:glutamine-fructose-6-phosphate transaminase (isomerizing) activity"/>
    <property type="evidence" value="ECO:0007669"/>
    <property type="project" value="UniProtKB-EC"/>
</dbReference>
<dbReference type="GO" id="GO:0006487">
    <property type="term" value="P:protein N-linked glycosylation"/>
    <property type="evidence" value="ECO:0007669"/>
    <property type="project" value="TreeGrafter"/>
</dbReference>
<name>A0A1G4IJN5_TRYEQ</name>
<dbReference type="Pfam" id="PF13522">
    <property type="entry name" value="GATase_6"/>
    <property type="match status" value="1"/>
</dbReference>
<evidence type="ECO:0000313" key="10">
    <source>
        <dbReference type="EMBL" id="SCU72720.1"/>
    </source>
</evidence>
<dbReference type="VEuPathDB" id="TriTrypDB:TEOVI_000429800"/>
<dbReference type="SUPFAM" id="SSF53697">
    <property type="entry name" value="SIS domain"/>
    <property type="match status" value="1"/>
</dbReference>
<evidence type="ECO:0000256" key="5">
    <source>
        <dbReference type="ARBA" id="ARBA00022679"/>
    </source>
</evidence>
<dbReference type="EC" id="2.6.1.16" evidence="3"/>
<dbReference type="InterPro" id="IPR017932">
    <property type="entry name" value="GATase_2_dom"/>
</dbReference>
<keyword evidence="7" id="KW-0315">Glutamine amidotransferase</keyword>
<evidence type="ECO:0000256" key="2">
    <source>
        <dbReference type="ARBA" id="ARBA00004775"/>
    </source>
</evidence>
<evidence type="ECO:0000259" key="9">
    <source>
        <dbReference type="PROSITE" id="PS51464"/>
    </source>
</evidence>
<evidence type="ECO:0000256" key="7">
    <source>
        <dbReference type="ARBA" id="ARBA00022962"/>
    </source>
</evidence>
<dbReference type="FunFam" id="3.40.50.10490:FF:000001">
    <property type="entry name" value="Glutamine--fructose-6-phosphate aminotransferase [isomerizing]"/>
    <property type="match status" value="1"/>
</dbReference>
<dbReference type="GO" id="GO:0046349">
    <property type="term" value="P:amino sugar biosynthetic process"/>
    <property type="evidence" value="ECO:0007669"/>
    <property type="project" value="UniProtKB-ARBA"/>
</dbReference>
<dbReference type="AlphaFoldDB" id="A0A1G4IJN5"/>
<dbReference type="Pfam" id="PF01380">
    <property type="entry name" value="SIS"/>
    <property type="match status" value="2"/>
</dbReference>
<keyword evidence="5 10" id="KW-0808">Transferase</keyword>
<evidence type="ECO:0000256" key="4">
    <source>
        <dbReference type="ARBA" id="ARBA00022576"/>
    </source>
</evidence>
<dbReference type="Gene3D" id="3.60.20.10">
    <property type="entry name" value="Glutamine Phosphoribosylpyrophosphate, subunit 1, domain 1"/>
    <property type="match status" value="1"/>
</dbReference>
<dbReference type="InterPro" id="IPR047084">
    <property type="entry name" value="GFAT_N"/>
</dbReference>
<accession>A0A1G4IJN5</accession>
<evidence type="ECO:0000259" key="8">
    <source>
        <dbReference type="PROSITE" id="PS51278"/>
    </source>
</evidence>
<feature type="domain" description="SIS" evidence="9">
    <location>
        <begin position="508"/>
        <end position="649"/>
    </location>
</feature>
<dbReference type="EMBL" id="CZPT02001905">
    <property type="protein sequence ID" value="SCU72720.1"/>
    <property type="molecule type" value="Genomic_DNA"/>
</dbReference>
<reference evidence="10" key="1">
    <citation type="submission" date="2016-09" db="EMBL/GenBank/DDBJ databases">
        <authorList>
            <person name="Hebert L."/>
            <person name="Moumen B."/>
        </authorList>
    </citation>
    <scope>NUCLEOTIDE SEQUENCE [LARGE SCALE GENOMIC DNA]</scope>
    <source>
        <strain evidence="10">OVI</strain>
    </source>
</reference>
<dbReference type="InterPro" id="IPR029055">
    <property type="entry name" value="Ntn_hydrolases_N"/>
</dbReference>
<comment type="caution">
    <text evidence="10">The sequence shown here is derived from an EMBL/GenBank/DDBJ whole genome shotgun (WGS) entry which is preliminary data.</text>
</comment>
<dbReference type="InterPro" id="IPR001347">
    <property type="entry name" value="SIS_dom"/>
</dbReference>
<dbReference type="Proteomes" id="UP000195570">
    <property type="component" value="Unassembled WGS sequence"/>
</dbReference>
<evidence type="ECO:0000256" key="3">
    <source>
        <dbReference type="ARBA" id="ARBA00012916"/>
    </source>
</evidence>
<dbReference type="RefSeq" id="XP_067083185.1">
    <property type="nucleotide sequence ID" value="XM_067227084.1"/>
</dbReference>
<feature type="domain" description="SIS" evidence="9">
    <location>
        <begin position="322"/>
        <end position="464"/>
    </location>
</feature>
<dbReference type="InterPro" id="IPR035490">
    <property type="entry name" value="GlmS/FrlB_SIS"/>
</dbReference>
<dbReference type="CDD" id="cd00714">
    <property type="entry name" value="GFAT"/>
    <property type="match status" value="1"/>
</dbReference>
<dbReference type="PANTHER" id="PTHR10937">
    <property type="entry name" value="GLUCOSAMINE--FRUCTOSE-6-PHOSPHATE AMINOTRANSFERASE, ISOMERIZING"/>
    <property type="match status" value="1"/>
</dbReference>
<dbReference type="GO" id="GO:0097367">
    <property type="term" value="F:carbohydrate derivative binding"/>
    <property type="evidence" value="ECO:0007669"/>
    <property type="project" value="InterPro"/>
</dbReference>
<dbReference type="PANTHER" id="PTHR10937:SF0">
    <property type="entry name" value="GLUTAMINE--FRUCTOSE-6-PHOSPHATE TRANSAMINASE (ISOMERIZING)"/>
    <property type="match status" value="1"/>
</dbReference>
<dbReference type="CDD" id="cd05008">
    <property type="entry name" value="SIS_GlmS_GlmD_1"/>
    <property type="match status" value="1"/>
</dbReference>
<dbReference type="GeneID" id="92378238"/>
<organism evidence="10 11">
    <name type="scientific">Trypanosoma equiperdum</name>
    <dbReference type="NCBI Taxonomy" id="5694"/>
    <lineage>
        <taxon>Eukaryota</taxon>
        <taxon>Discoba</taxon>
        <taxon>Euglenozoa</taxon>
        <taxon>Kinetoplastea</taxon>
        <taxon>Metakinetoplastina</taxon>
        <taxon>Trypanosomatida</taxon>
        <taxon>Trypanosomatidae</taxon>
        <taxon>Trypanosoma</taxon>
    </lineage>
</organism>
<dbReference type="PROSITE" id="PS51464">
    <property type="entry name" value="SIS"/>
    <property type="match status" value="2"/>
</dbReference>
<dbReference type="NCBIfam" id="NF001484">
    <property type="entry name" value="PRK00331.1"/>
    <property type="match status" value="1"/>
</dbReference>
<evidence type="ECO:0000256" key="6">
    <source>
        <dbReference type="ARBA" id="ARBA00022737"/>
    </source>
</evidence>